<dbReference type="NCBIfam" id="TIGR00018">
    <property type="entry name" value="panC"/>
    <property type="match status" value="1"/>
</dbReference>
<dbReference type="UniPathway" id="UPA00028">
    <property type="reaction ID" value="UER00005"/>
</dbReference>
<dbReference type="InterPro" id="IPR004821">
    <property type="entry name" value="Cyt_trans-like"/>
</dbReference>
<keyword evidence="5 8" id="KW-0547">Nucleotide-binding</keyword>
<dbReference type="InterPro" id="IPR003721">
    <property type="entry name" value="Pantoate_ligase"/>
</dbReference>
<dbReference type="PANTHER" id="PTHR21299:SF1">
    <property type="entry name" value="PANTOATE--BETA-ALANINE LIGASE"/>
    <property type="match status" value="1"/>
</dbReference>
<dbReference type="PANTHER" id="PTHR21299">
    <property type="entry name" value="CYTIDYLATE KINASE/PANTOATE-BETA-ALANINE LIGASE"/>
    <property type="match status" value="1"/>
</dbReference>
<evidence type="ECO:0000256" key="3">
    <source>
        <dbReference type="ARBA" id="ARBA00022598"/>
    </source>
</evidence>
<dbReference type="RefSeq" id="WP_168058766.1">
    <property type="nucleotide sequence ID" value="NZ_VTOW01000001.1"/>
</dbReference>
<evidence type="ECO:0000256" key="7">
    <source>
        <dbReference type="ARBA" id="ARBA00048258"/>
    </source>
</evidence>
<keyword evidence="6 8" id="KW-0067">ATP-binding</keyword>
<sequence length="280" mass="31643">MKTLSNIKAVQKILAPLRGKKRIGFVPTMGAFHEGHLALMRRAERECDFVVVSLFVNPLQFGPKEDFAAYPRSVPSDRKMAQEAGVDLLWTPTAEEIYPSPYRTFVDVEEITRRWEGAVRPGHFRGVATVVAKLLQVVQPDRAYFGQKDYQQTRVLRQMVKDLHFPVSIRILPTVREKDGVAMSSRNQRLSPAERAAAPILFRALTQAETRVRQGIHESRPLLKEVAALIQSEPLARIDYIALCDPASLEPIEKIQKEAVFLLAVKIGSVRLIDNLLIRI</sequence>
<dbReference type="EMBL" id="VTOW01000001">
    <property type="protein sequence ID" value="NKE70521.1"/>
    <property type="molecule type" value="Genomic_DNA"/>
</dbReference>
<comment type="function">
    <text evidence="8">Catalyzes the condensation of pantoate with beta-alanine in an ATP-dependent reaction via a pantoyl-adenylate intermediate.</text>
</comment>
<protein>
    <recommendedName>
        <fullName evidence="8">Pantothenate synthetase</fullName>
        <shortName evidence="8">PS</shortName>
        <ecNumber evidence="8">6.3.2.1</ecNumber>
    </recommendedName>
    <alternativeName>
        <fullName evidence="8">Pantoate--beta-alanine ligase</fullName>
    </alternativeName>
    <alternativeName>
        <fullName evidence="8">Pantoate-activating enzyme</fullName>
    </alternativeName>
</protein>
<dbReference type="SUPFAM" id="SSF52374">
    <property type="entry name" value="Nucleotidylyl transferase"/>
    <property type="match status" value="1"/>
</dbReference>
<proteinExistence type="inferred from homology"/>
<feature type="binding site" evidence="8">
    <location>
        <begin position="29"/>
        <end position="36"/>
    </location>
    <ligand>
        <name>ATP</name>
        <dbReference type="ChEBI" id="CHEBI:30616"/>
    </ligand>
</feature>
<keyword evidence="4 8" id="KW-0566">Pantothenate biosynthesis</keyword>
<evidence type="ECO:0000256" key="4">
    <source>
        <dbReference type="ARBA" id="ARBA00022655"/>
    </source>
</evidence>
<feature type="active site" description="Proton donor" evidence="8">
    <location>
        <position position="36"/>
    </location>
</feature>
<dbReference type="GO" id="GO:0004592">
    <property type="term" value="F:pantoate-beta-alanine ligase activity"/>
    <property type="evidence" value="ECO:0007669"/>
    <property type="project" value="UniProtKB-UniRule"/>
</dbReference>
<evidence type="ECO:0000256" key="1">
    <source>
        <dbReference type="ARBA" id="ARBA00004990"/>
    </source>
</evidence>
<reference evidence="9 10" key="1">
    <citation type="journal article" date="2020" name="Nature">
        <title>Bacterial chemolithoautotrophy via manganese oxidation.</title>
        <authorList>
            <person name="Yu H."/>
            <person name="Leadbetter J.R."/>
        </authorList>
    </citation>
    <scope>NUCLEOTIDE SEQUENCE [LARGE SCALE GENOMIC DNA]</scope>
    <source>
        <strain evidence="9 10">Mn-1</strain>
    </source>
</reference>
<accession>A0A7X6IAI6</accession>
<evidence type="ECO:0000256" key="2">
    <source>
        <dbReference type="ARBA" id="ARBA00009256"/>
    </source>
</evidence>
<dbReference type="GO" id="GO:0005829">
    <property type="term" value="C:cytosol"/>
    <property type="evidence" value="ECO:0007669"/>
    <property type="project" value="TreeGrafter"/>
</dbReference>
<dbReference type="AlphaFoldDB" id="A0A7X6IAI6"/>
<gene>
    <name evidence="8" type="primary">panC</name>
    <name evidence="9" type="ORF">MNODULE_07185</name>
</gene>
<evidence type="ECO:0000313" key="10">
    <source>
        <dbReference type="Proteomes" id="UP000534783"/>
    </source>
</evidence>
<keyword evidence="10" id="KW-1185">Reference proteome</keyword>
<dbReference type="CDD" id="cd00560">
    <property type="entry name" value="PanC"/>
    <property type="match status" value="1"/>
</dbReference>
<dbReference type="EC" id="6.3.2.1" evidence="8"/>
<evidence type="ECO:0000256" key="8">
    <source>
        <dbReference type="HAMAP-Rule" id="MF_00158"/>
    </source>
</evidence>
<comment type="similarity">
    <text evidence="2 8">Belongs to the pantothenate synthetase family.</text>
</comment>
<keyword evidence="8" id="KW-0963">Cytoplasm</keyword>
<dbReference type="InterPro" id="IPR014729">
    <property type="entry name" value="Rossmann-like_a/b/a_fold"/>
</dbReference>
<comment type="miscellaneous">
    <text evidence="8">The reaction proceeds by a bi uni uni bi ping pong mechanism.</text>
</comment>
<evidence type="ECO:0000313" key="9">
    <source>
        <dbReference type="EMBL" id="NKE70521.1"/>
    </source>
</evidence>
<feature type="binding site" evidence="8">
    <location>
        <position position="60"/>
    </location>
    <ligand>
        <name>(R)-pantoate</name>
        <dbReference type="ChEBI" id="CHEBI:15980"/>
    </ligand>
</feature>
<evidence type="ECO:0000256" key="6">
    <source>
        <dbReference type="ARBA" id="ARBA00022840"/>
    </source>
</evidence>
<organism evidence="9 10">
    <name type="scientific">Candidatus Manganitrophus noduliformans</name>
    <dbReference type="NCBI Taxonomy" id="2606439"/>
    <lineage>
        <taxon>Bacteria</taxon>
        <taxon>Pseudomonadati</taxon>
        <taxon>Nitrospirota</taxon>
        <taxon>Nitrospiria</taxon>
        <taxon>Candidatus Troglogloeales</taxon>
        <taxon>Candidatus Manganitrophaceae</taxon>
        <taxon>Candidatus Manganitrophus</taxon>
    </lineage>
</organism>
<dbReference type="Gene3D" id="3.30.1300.10">
    <property type="entry name" value="Pantoate-beta-alanine ligase, C-terminal domain"/>
    <property type="match status" value="1"/>
</dbReference>
<feature type="binding site" evidence="8">
    <location>
        <begin position="146"/>
        <end position="149"/>
    </location>
    <ligand>
        <name>ATP</name>
        <dbReference type="ChEBI" id="CHEBI:30616"/>
    </ligand>
</feature>
<comment type="catalytic activity">
    <reaction evidence="7 8">
        <text>(R)-pantoate + beta-alanine + ATP = (R)-pantothenate + AMP + diphosphate + H(+)</text>
        <dbReference type="Rhea" id="RHEA:10912"/>
        <dbReference type="ChEBI" id="CHEBI:15378"/>
        <dbReference type="ChEBI" id="CHEBI:15980"/>
        <dbReference type="ChEBI" id="CHEBI:29032"/>
        <dbReference type="ChEBI" id="CHEBI:30616"/>
        <dbReference type="ChEBI" id="CHEBI:33019"/>
        <dbReference type="ChEBI" id="CHEBI:57966"/>
        <dbReference type="ChEBI" id="CHEBI:456215"/>
        <dbReference type="EC" id="6.3.2.1"/>
    </reaction>
</comment>
<comment type="caution">
    <text evidence="9">The sequence shown here is derived from an EMBL/GenBank/DDBJ whole genome shotgun (WGS) entry which is preliminary data.</text>
</comment>
<feature type="binding site" evidence="8">
    <location>
        <position position="175"/>
    </location>
    <ligand>
        <name>ATP</name>
        <dbReference type="ChEBI" id="CHEBI:30616"/>
    </ligand>
</feature>
<evidence type="ECO:0000256" key="5">
    <source>
        <dbReference type="ARBA" id="ARBA00022741"/>
    </source>
</evidence>
<name>A0A7X6IAI6_9BACT</name>
<comment type="subunit">
    <text evidence="8">Homodimer.</text>
</comment>
<dbReference type="Proteomes" id="UP000534783">
    <property type="component" value="Unassembled WGS sequence"/>
</dbReference>
<dbReference type="Pfam" id="PF02569">
    <property type="entry name" value="Pantoate_ligase"/>
    <property type="match status" value="1"/>
</dbReference>
<comment type="subcellular location">
    <subcellularLocation>
        <location evidence="8">Cytoplasm</location>
    </subcellularLocation>
</comment>
<keyword evidence="3 8" id="KW-0436">Ligase</keyword>
<feature type="binding site" evidence="8">
    <location>
        <position position="60"/>
    </location>
    <ligand>
        <name>beta-alanine</name>
        <dbReference type="ChEBI" id="CHEBI:57966"/>
    </ligand>
</feature>
<dbReference type="NCBIfam" id="TIGR00125">
    <property type="entry name" value="cyt_tran_rel"/>
    <property type="match status" value="1"/>
</dbReference>
<dbReference type="GO" id="GO:0015940">
    <property type="term" value="P:pantothenate biosynthetic process"/>
    <property type="evidence" value="ECO:0007669"/>
    <property type="project" value="UniProtKB-UniRule"/>
</dbReference>
<feature type="binding site" evidence="8">
    <location>
        <position position="152"/>
    </location>
    <ligand>
        <name>(R)-pantoate</name>
        <dbReference type="ChEBI" id="CHEBI:15980"/>
    </ligand>
</feature>
<dbReference type="InterPro" id="IPR042176">
    <property type="entry name" value="Pantoate_ligase_C"/>
</dbReference>
<dbReference type="HAMAP" id="MF_00158">
    <property type="entry name" value="PanC"/>
    <property type="match status" value="1"/>
</dbReference>
<feature type="binding site" evidence="8">
    <location>
        <begin position="183"/>
        <end position="186"/>
    </location>
    <ligand>
        <name>ATP</name>
        <dbReference type="ChEBI" id="CHEBI:30616"/>
    </ligand>
</feature>
<dbReference type="GO" id="GO:0005524">
    <property type="term" value="F:ATP binding"/>
    <property type="evidence" value="ECO:0007669"/>
    <property type="project" value="UniProtKB-KW"/>
</dbReference>
<dbReference type="Gene3D" id="3.40.50.620">
    <property type="entry name" value="HUPs"/>
    <property type="match status" value="1"/>
</dbReference>
<comment type="pathway">
    <text evidence="1 8">Cofactor biosynthesis; (R)-pantothenate biosynthesis; (R)-pantothenate from (R)-pantoate and beta-alanine: step 1/1.</text>
</comment>
<dbReference type="FunFam" id="3.40.50.620:FF:000013">
    <property type="entry name" value="Pantothenate synthetase"/>
    <property type="match status" value="1"/>
</dbReference>